<sequence>MYLCRRRNYFVGEKELTTCSSSVVQQRVTNGKVSELSQQKPYLLVSSN</sequence>
<evidence type="ECO:0000313" key="1">
    <source>
        <dbReference type="EMBL" id="KAJ4823797.1"/>
    </source>
</evidence>
<dbReference type="AlphaFoldDB" id="A0A9Q0F366"/>
<dbReference type="Proteomes" id="UP001141552">
    <property type="component" value="Unassembled WGS sequence"/>
</dbReference>
<dbReference type="EMBL" id="JAKUCV010007356">
    <property type="protein sequence ID" value="KAJ4823797.1"/>
    <property type="molecule type" value="Genomic_DNA"/>
</dbReference>
<reference evidence="1" key="2">
    <citation type="journal article" date="2023" name="Plants (Basel)">
        <title>Annotation of the Turnera subulata (Passifloraceae) Draft Genome Reveals the S-Locus Evolved after the Divergence of Turneroideae from Passifloroideae in a Stepwise Manner.</title>
        <authorList>
            <person name="Henning P.M."/>
            <person name="Roalson E.H."/>
            <person name="Mir W."/>
            <person name="McCubbin A.G."/>
            <person name="Shore J.S."/>
        </authorList>
    </citation>
    <scope>NUCLEOTIDE SEQUENCE</scope>
    <source>
        <strain evidence="1">F60SS</strain>
    </source>
</reference>
<reference evidence="1" key="1">
    <citation type="submission" date="2022-02" db="EMBL/GenBank/DDBJ databases">
        <authorList>
            <person name="Henning P.M."/>
            <person name="McCubbin A.G."/>
            <person name="Shore J.S."/>
        </authorList>
    </citation>
    <scope>NUCLEOTIDE SEQUENCE</scope>
    <source>
        <strain evidence="1">F60SS</strain>
        <tissue evidence="1">Leaves</tissue>
    </source>
</reference>
<comment type="caution">
    <text evidence="1">The sequence shown here is derived from an EMBL/GenBank/DDBJ whole genome shotgun (WGS) entry which is preliminary data.</text>
</comment>
<organism evidence="1 2">
    <name type="scientific">Turnera subulata</name>
    <dbReference type="NCBI Taxonomy" id="218843"/>
    <lineage>
        <taxon>Eukaryota</taxon>
        <taxon>Viridiplantae</taxon>
        <taxon>Streptophyta</taxon>
        <taxon>Embryophyta</taxon>
        <taxon>Tracheophyta</taxon>
        <taxon>Spermatophyta</taxon>
        <taxon>Magnoliopsida</taxon>
        <taxon>eudicotyledons</taxon>
        <taxon>Gunneridae</taxon>
        <taxon>Pentapetalae</taxon>
        <taxon>rosids</taxon>
        <taxon>fabids</taxon>
        <taxon>Malpighiales</taxon>
        <taxon>Passifloraceae</taxon>
        <taxon>Turnera</taxon>
    </lineage>
</organism>
<gene>
    <name evidence="1" type="ORF">Tsubulata_032025</name>
</gene>
<evidence type="ECO:0000313" key="2">
    <source>
        <dbReference type="Proteomes" id="UP001141552"/>
    </source>
</evidence>
<keyword evidence="2" id="KW-1185">Reference proteome</keyword>
<protein>
    <submittedName>
        <fullName evidence="1">Uncharacterized protein</fullName>
    </submittedName>
</protein>
<name>A0A9Q0F366_9ROSI</name>
<proteinExistence type="predicted"/>
<accession>A0A9Q0F366</accession>